<evidence type="ECO:0000313" key="1">
    <source>
        <dbReference type="EMBL" id="KPO06847.1"/>
    </source>
</evidence>
<evidence type="ECO:0000313" key="2">
    <source>
        <dbReference type="Proteomes" id="UP000050556"/>
    </source>
</evidence>
<proteinExistence type="predicted"/>
<name>A0A0P7P527_ECOLX</name>
<organism evidence="1 2">
    <name type="scientific">Escherichia coli</name>
    <dbReference type="NCBI Taxonomy" id="562"/>
    <lineage>
        <taxon>Bacteria</taxon>
        <taxon>Pseudomonadati</taxon>
        <taxon>Pseudomonadota</taxon>
        <taxon>Gammaproteobacteria</taxon>
        <taxon>Enterobacterales</taxon>
        <taxon>Enterobacteriaceae</taxon>
        <taxon>Escherichia</taxon>
    </lineage>
</organism>
<dbReference type="Proteomes" id="UP000050556">
    <property type="component" value="Unassembled WGS sequence"/>
</dbReference>
<dbReference type="PATRIC" id="fig|562.7813.peg.4467"/>
<dbReference type="EMBL" id="LDYI01000145">
    <property type="protein sequence ID" value="KPO06847.1"/>
    <property type="molecule type" value="Genomic_DNA"/>
</dbReference>
<reference evidence="1 2" key="1">
    <citation type="journal article" date="2015" name="Front. Microbiol.">
        <title>Genetic determinants of heat resistance in Escherichia coli.</title>
        <authorList>
            <person name="Mercer R.G."/>
            <person name="Zheng J."/>
            <person name="Garcia-Hernandez R."/>
            <person name="Ruan L."/>
            <person name="Ganzle M.G."/>
            <person name="McMullen L.M."/>
        </authorList>
    </citation>
    <scope>NUCLEOTIDE SEQUENCE [LARGE SCALE GENOMIC DNA]</scope>
    <source>
        <strain evidence="1 2">AW1.3</strain>
    </source>
</reference>
<sequence length="116" mass="12973">MEMLIDPTTGDYTGDSSDSLANAVYLRLMTPLGSWWADPTLGSLLHTLRREKDVSRVQQLAVQYSRQALQPIIDDGRAQSISVTAEHWQKGWMLLHITVTSASGTPQTWKYPVKVS</sequence>
<accession>A0A0P7P527</accession>
<protein>
    <submittedName>
        <fullName evidence="1">Phage GP46 family protein</fullName>
    </submittedName>
</protein>
<dbReference type="AlphaFoldDB" id="A0A0P7P527"/>
<comment type="caution">
    <text evidence="1">The sequence shown here is derived from an EMBL/GenBank/DDBJ whole genome shotgun (WGS) entry which is preliminary data.</text>
</comment>
<dbReference type="SUPFAM" id="SSF160719">
    <property type="entry name" value="gpW/gp25-like"/>
    <property type="match status" value="1"/>
</dbReference>
<dbReference type="Pfam" id="PF07409">
    <property type="entry name" value="GP46"/>
    <property type="match status" value="1"/>
</dbReference>
<dbReference type="RefSeq" id="WP_000425550.1">
    <property type="nucleotide sequence ID" value="NZ_CAJSIQ010000116.1"/>
</dbReference>
<dbReference type="InterPro" id="IPR010877">
    <property type="entry name" value="Phage_Mu_Gp46"/>
</dbReference>
<dbReference type="Gene3D" id="3.10.450.40">
    <property type="match status" value="1"/>
</dbReference>
<gene>
    <name evidence="1" type="ORF">ACU57_22860</name>
</gene>